<reference evidence="7 8" key="1">
    <citation type="submission" date="2018-12" db="EMBL/GenBank/DDBJ databases">
        <title>Deinococcus radiophilus ATCC 27603 genome sequencing and assembly.</title>
        <authorList>
            <person name="Maclea K.S."/>
            <person name="Maynard C.R."/>
        </authorList>
    </citation>
    <scope>NUCLEOTIDE SEQUENCE [LARGE SCALE GENOMIC DNA]</scope>
    <source>
        <strain evidence="7 8">ATCC 27603</strain>
    </source>
</reference>
<comment type="caution">
    <text evidence="7">The sequence shown here is derived from an EMBL/GenBank/DDBJ whole genome shotgun (WGS) entry which is preliminary data.</text>
</comment>
<keyword evidence="4" id="KW-0521">NADP</keyword>
<dbReference type="Gene3D" id="3.20.20.70">
    <property type="entry name" value="Aldolase class I"/>
    <property type="match status" value="1"/>
</dbReference>
<gene>
    <name evidence="7" type="ORF">EJ104_00090</name>
</gene>
<dbReference type="GO" id="GO:0003959">
    <property type="term" value="F:NADPH dehydrogenase activity"/>
    <property type="evidence" value="ECO:0007669"/>
    <property type="project" value="InterPro"/>
</dbReference>
<protein>
    <submittedName>
        <fullName evidence="7">NADH:flavin oxidoreductase/NADH oxidase</fullName>
    </submittedName>
</protein>
<sequence length="371" mass="40387">MTIPTHPTHRSDDPIVTPQLLQGARMKGLELRNRIAVSPMCMYSAKDGLANDFHMVHYGQFALGGAGLILMEATAVSPEGRISAHDLGLWSDDQIGPLGHITDFAHAHGSKIGVQLAHAGRKASTHRPGDGHGAISLERGGWEVIAASEGAYSENYPRARAMTTEEVAAAPAVFAAAARRAEVAGFDTVEIHAAHGYLLHQFLSPLSNDRTDEYGGSFENRTRLLVDTVRAVREVWPEHLPLLVRISATDWVEGGWDLEQSVALAKVLRYEGADVLDVSSGGLDPRQQIPVEPLYQAPLAHRIKQEAPELGVMAVGLIETPMQAEQLLQEGMADWVALGRAMLRDPHWPQRAAREFGIAPELPQQYGRAGW</sequence>
<dbReference type="GO" id="GO:0010181">
    <property type="term" value="F:FMN binding"/>
    <property type="evidence" value="ECO:0007669"/>
    <property type="project" value="InterPro"/>
</dbReference>
<evidence type="ECO:0000256" key="5">
    <source>
        <dbReference type="ARBA" id="ARBA00023002"/>
    </source>
</evidence>
<evidence type="ECO:0000313" key="8">
    <source>
        <dbReference type="Proteomes" id="UP000277766"/>
    </source>
</evidence>
<dbReference type="PANTHER" id="PTHR43303:SF4">
    <property type="entry name" value="NADPH DEHYDROGENASE C23G7.10C-RELATED"/>
    <property type="match status" value="1"/>
</dbReference>
<dbReference type="SUPFAM" id="SSF51395">
    <property type="entry name" value="FMN-linked oxidoreductases"/>
    <property type="match status" value="1"/>
</dbReference>
<dbReference type="InterPro" id="IPR001155">
    <property type="entry name" value="OxRdtase_FMN_N"/>
</dbReference>
<keyword evidence="5" id="KW-0560">Oxidoreductase</keyword>
<evidence type="ECO:0000256" key="1">
    <source>
        <dbReference type="ARBA" id="ARBA00001917"/>
    </source>
</evidence>
<evidence type="ECO:0000256" key="2">
    <source>
        <dbReference type="ARBA" id="ARBA00022630"/>
    </source>
</evidence>
<keyword evidence="8" id="KW-1185">Reference proteome</keyword>
<dbReference type="InterPro" id="IPR044152">
    <property type="entry name" value="YqjM-like"/>
</dbReference>
<feature type="domain" description="NADH:flavin oxidoreductase/NADH oxidase N-terminal" evidence="6">
    <location>
        <begin position="26"/>
        <end position="354"/>
    </location>
</feature>
<dbReference type="PANTHER" id="PTHR43303">
    <property type="entry name" value="NADPH DEHYDROGENASE C23G7.10C-RELATED"/>
    <property type="match status" value="1"/>
</dbReference>
<dbReference type="Pfam" id="PF00724">
    <property type="entry name" value="Oxidored_FMN"/>
    <property type="match status" value="1"/>
</dbReference>
<comment type="cofactor">
    <cofactor evidence="1">
        <name>FMN</name>
        <dbReference type="ChEBI" id="CHEBI:58210"/>
    </cofactor>
</comment>
<accession>A0A3S0JWY8</accession>
<name>A0A3S0JWY8_9DEIO</name>
<dbReference type="Proteomes" id="UP000277766">
    <property type="component" value="Unassembled WGS sequence"/>
</dbReference>
<keyword evidence="2" id="KW-0285">Flavoprotein</keyword>
<evidence type="ECO:0000256" key="3">
    <source>
        <dbReference type="ARBA" id="ARBA00022643"/>
    </source>
</evidence>
<dbReference type="InterPro" id="IPR013785">
    <property type="entry name" value="Aldolase_TIM"/>
</dbReference>
<evidence type="ECO:0000313" key="7">
    <source>
        <dbReference type="EMBL" id="RTR30695.1"/>
    </source>
</evidence>
<dbReference type="RefSeq" id="WP_126350723.1">
    <property type="nucleotide sequence ID" value="NZ_JBHSVX010000001.1"/>
</dbReference>
<dbReference type="OrthoDB" id="9772736at2"/>
<evidence type="ECO:0000256" key="4">
    <source>
        <dbReference type="ARBA" id="ARBA00022857"/>
    </source>
</evidence>
<dbReference type="EMBL" id="RXPE01000001">
    <property type="protein sequence ID" value="RTR30695.1"/>
    <property type="molecule type" value="Genomic_DNA"/>
</dbReference>
<dbReference type="CDD" id="cd02932">
    <property type="entry name" value="OYE_YqiM_FMN"/>
    <property type="match status" value="1"/>
</dbReference>
<dbReference type="GO" id="GO:0050661">
    <property type="term" value="F:NADP binding"/>
    <property type="evidence" value="ECO:0007669"/>
    <property type="project" value="InterPro"/>
</dbReference>
<dbReference type="AlphaFoldDB" id="A0A3S0JWY8"/>
<organism evidence="7 8">
    <name type="scientific">Deinococcus radiophilus</name>
    <dbReference type="NCBI Taxonomy" id="32062"/>
    <lineage>
        <taxon>Bacteria</taxon>
        <taxon>Thermotogati</taxon>
        <taxon>Deinococcota</taxon>
        <taxon>Deinococci</taxon>
        <taxon>Deinococcales</taxon>
        <taxon>Deinococcaceae</taxon>
        <taxon>Deinococcus</taxon>
    </lineage>
</organism>
<proteinExistence type="predicted"/>
<keyword evidence="3" id="KW-0288">FMN</keyword>
<evidence type="ECO:0000259" key="6">
    <source>
        <dbReference type="Pfam" id="PF00724"/>
    </source>
</evidence>